<dbReference type="PANTHER" id="PTHR30093">
    <property type="entry name" value="GENERAL SECRETION PATHWAY PROTEIN G"/>
    <property type="match status" value="1"/>
</dbReference>
<dbReference type="PANTHER" id="PTHR30093:SF2">
    <property type="entry name" value="TYPE II SECRETION SYSTEM PROTEIN H"/>
    <property type="match status" value="1"/>
</dbReference>
<dbReference type="Gene3D" id="3.30.700.10">
    <property type="entry name" value="Glycoprotein, Type 4 Pilin"/>
    <property type="match status" value="1"/>
</dbReference>
<dbReference type="RefSeq" id="WP_146597881.1">
    <property type="nucleotide sequence ID" value="NZ_SJPY01000001.1"/>
</dbReference>
<feature type="domain" description="DUF1559" evidence="2">
    <location>
        <begin position="44"/>
        <end position="329"/>
    </location>
</feature>
<dbReference type="InterPro" id="IPR011453">
    <property type="entry name" value="DUF1559"/>
</dbReference>
<dbReference type="InterPro" id="IPR027558">
    <property type="entry name" value="Pre_pil_HX9DG_C"/>
</dbReference>
<dbReference type="AlphaFoldDB" id="A0A5C6E818"/>
<reference evidence="3 4" key="1">
    <citation type="submission" date="2019-02" db="EMBL/GenBank/DDBJ databases">
        <title>Deep-cultivation of Planctomycetes and their phenomic and genomic characterization uncovers novel biology.</title>
        <authorList>
            <person name="Wiegand S."/>
            <person name="Jogler M."/>
            <person name="Boedeker C."/>
            <person name="Pinto D."/>
            <person name="Vollmers J."/>
            <person name="Rivas-Marin E."/>
            <person name="Kohn T."/>
            <person name="Peeters S.H."/>
            <person name="Heuer A."/>
            <person name="Rast P."/>
            <person name="Oberbeckmann S."/>
            <person name="Bunk B."/>
            <person name="Jeske O."/>
            <person name="Meyerdierks A."/>
            <person name="Storesund J.E."/>
            <person name="Kallscheuer N."/>
            <person name="Luecker S."/>
            <person name="Lage O.M."/>
            <person name="Pohl T."/>
            <person name="Merkel B.J."/>
            <person name="Hornburger P."/>
            <person name="Mueller R.-W."/>
            <person name="Bruemmer F."/>
            <person name="Labrenz M."/>
            <person name="Spormann A.M."/>
            <person name="Op Den Camp H."/>
            <person name="Overmann J."/>
            <person name="Amann R."/>
            <person name="Jetten M.S.M."/>
            <person name="Mascher T."/>
            <person name="Medema M.H."/>
            <person name="Devos D.P."/>
            <person name="Kaster A.-K."/>
            <person name="Ovreas L."/>
            <person name="Rohde M."/>
            <person name="Galperin M.Y."/>
            <person name="Jogler C."/>
        </authorList>
    </citation>
    <scope>NUCLEOTIDE SEQUENCE [LARGE SCALE GENOMIC DNA]</scope>
    <source>
        <strain evidence="3 4">Q31b</strain>
    </source>
</reference>
<protein>
    <submittedName>
        <fullName evidence="3">Putative major pilin subunit</fullName>
    </submittedName>
</protein>
<evidence type="ECO:0000259" key="2">
    <source>
        <dbReference type="Pfam" id="PF07596"/>
    </source>
</evidence>
<name>A0A5C6E818_9BACT</name>
<keyword evidence="4" id="KW-1185">Reference proteome</keyword>
<dbReference type="Proteomes" id="UP000315471">
    <property type="component" value="Unassembled WGS sequence"/>
</dbReference>
<comment type="caution">
    <text evidence="3">The sequence shown here is derived from an EMBL/GenBank/DDBJ whole genome shotgun (WGS) entry which is preliminary data.</text>
</comment>
<keyword evidence="1" id="KW-1133">Transmembrane helix</keyword>
<dbReference type="Pfam" id="PF07963">
    <property type="entry name" value="N_methyl"/>
    <property type="match status" value="1"/>
</dbReference>
<dbReference type="InterPro" id="IPR045584">
    <property type="entry name" value="Pilin-like"/>
</dbReference>
<dbReference type="EMBL" id="SJPY01000001">
    <property type="protein sequence ID" value="TWU45112.1"/>
    <property type="molecule type" value="Genomic_DNA"/>
</dbReference>
<dbReference type="OrthoDB" id="289947at2"/>
<dbReference type="NCBIfam" id="TIGR02532">
    <property type="entry name" value="IV_pilin_GFxxxE"/>
    <property type="match status" value="1"/>
</dbReference>
<evidence type="ECO:0000313" key="4">
    <source>
        <dbReference type="Proteomes" id="UP000315471"/>
    </source>
</evidence>
<proteinExistence type="predicted"/>
<dbReference type="InterPro" id="IPR012902">
    <property type="entry name" value="N_methyl_site"/>
</dbReference>
<evidence type="ECO:0000313" key="3">
    <source>
        <dbReference type="EMBL" id="TWU45112.1"/>
    </source>
</evidence>
<dbReference type="NCBIfam" id="TIGR04294">
    <property type="entry name" value="pre_pil_HX9DG"/>
    <property type="match status" value="1"/>
</dbReference>
<dbReference type="SUPFAM" id="SSF54523">
    <property type="entry name" value="Pili subunits"/>
    <property type="match status" value="1"/>
</dbReference>
<sequence length="347" mass="38287">MLRCKEVSHLRKRRPQQRGFTLVELLVVIGIIGILIALLLPAVQAVRESTRRMQCQDRMRQIGLATLLFEDTHKALPAATYGDAYCNLKAGNFKDGIAGSPLTELLPFIEQQAVWDRYDREKDWFHEDNQLAINAPLELYRCPSAVGGSQQFGVQRAVGSTLDVYLDRTAATSDYSAVYSWGFPYAIPATPFLRDPWAMGALSPMSENSTGFFGAGAIYQRPIRTLTTDGSSHTLTFIEQAGKTDTWINGRLHEVAPTAARAWAPWAGRGCTWILSYQADGLSWSPTGLGPCNVNCNNRQGVYAFHVGGANTVFLDGSVHFLSESIEAEILYALVSRSRGDDVGEEF</sequence>
<feature type="transmembrane region" description="Helical" evidence="1">
    <location>
        <begin position="21"/>
        <end position="43"/>
    </location>
</feature>
<accession>A0A5C6E818</accession>
<gene>
    <name evidence="3" type="ORF">Q31b_02830</name>
</gene>
<keyword evidence="1" id="KW-0472">Membrane</keyword>
<dbReference type="Pfam" id="PF07596">
    <property type="entry name" value="SBP_bac_10"/>
    <property type="match status" value="1"/>
</dbReference>
<keyword evidence="1" id="KW-0812">Transmembrane</keyword>
<evidence type="ECO:0000256" key="1">
    <source>
        <dbReference type="SAM" id="Phobius"/>
    </source>
</evidence>
<organism evidence="3 4">
    <name type="scientific">Novipirellula aureliae</name>
    <dbReference type="NCBI Taxonomy" id="2527966"/>
    <lineage>
        <taxon>Bacteria</taxon>
        <taxon>Pseudomonadati</taxon>
        <taxon>Planctomycetota</taxon>
        <taxon>Planctomycetia</taxon>
        <taxon>Pirellulales</taxon>
        <taxon>Pirellulaceae</taxon>
        <taxon>Novipirellula</taxon>
    </lineage>
</organism>
<dbReference type="PROSITE" id="PS00409">
    <property type="entry name" value="PROKAR_NTER_METHYL"/>
    <property type="match status" value="1"/>
</dbReference>